<evidence type="ECO:0000313" key="1">
    <source>
        <dbReference type="EMBL" id="GHG26892.1"/>
    </source>
</evidence>
<keyword evidence="2" id="KW-1185">Reference proteome</keyword>
<protein>
    <submittedName>
        <fullName evidence="1">Uncharacterized protein</fullName>
    </submittedName>
</protein>
<accession>A0ABQ3KJ16</accession>
<dbReference type="Proteomes" id="UP000649955">
    <property type="component" value="Unassembled WGS sequence"/>
</dbReference>
<reference evidence="2" key="1">
    <citation type="journal article" date="2019" name="Int. J. Syst. Evol. Microbiol.">
        <title>The Global Catalogue of Microorganisms (GCM) 10K type strain sequencing project: providing services to taxonomists for standard genome sequencing and annotation.</title>
        <authorList>
            <consortium name="The Broad Institute Genomics Platform"/>
            <consortium name="The Broad Institute Genome Sequencing Center for Infectious Disease"/>
            <person name="Wu L."/>
            <person name="Ma J."/>
        </authorList>
    </citation>
    <scope>NUCLEOTIDE SEQUENCE [LARGE SCALE GENOMIC DNA]</scope>
    <source>
        <strain evidence="2">CGMCC 4.7680</strain>
    </source>
</reference>
<dbReference type="EMBL" id="BNAW01000026">
    <property type="protein sequence ID" value="GHG26892.1"/>
    <property type="molecule type" value="Genomic_DNA"/>
</dbReference>
<gene>
    <name evidence="1" type="ORF">GCM10017567_52870</name>
</gene>
<evidence type="ECO:0000313" key="2">
    <source>
        <dbReference type="Proteomes" id="UP000649955"/>
    </source>
</evidence>
<name>A0ABQ3KJ16_9PSEU</name>
<proteinExistence type="predicted"/>
<sequence length="51" mass="5729">MLIRNSRSDPEISRRHILGLMINKYPRRVAVNRRRGNGPVTFTRGSGAPPG</sequence>
<comment type="caution">
    <text evidence="1">The sequence shown here is derived from an EMBL/GenBank/DDBJ whole genome shotgun (WGS) entry which is preliminary data.</text>
</comment>
<organism evidence="1 2">
    <name type="scientific">Amycolatopsis bullii</name>
    <dbReference type="NCBI Taxonomy" id="941987"/>
    <lineage>
        <taxon>Bacteria</taxon>
        <taxon>Bacillati</taxon>
        <taxon>Actinomycetota</taxon>
        <taxon>Actinomycetes</taxon>
        <taxon>Pseudonocardiales</taxon>
        <taxon>Pseudonocardiaceae</taxon>
        <taxon>Amycolatopsis</taxon>
    </lineage>
</organism>